<evidence type="ECO:0000256" key="1">
    <source>
        <dbReference type="ARBA" id="ARBA00010233"/>
    </source>
</evidence>
<dbReference type="InterPro" id="IPR027478">
    <property type="entry name" value="LdcA_N"/>
</dbReference>
<dbReference type="EMBL" id="MHHS01000051">
    <property type="protein sequence ID" value="OGY35161.1"/>
    <property type="molecule type" value="Genomic_DNA"/>
</dbReference>
<feature type="domain" description="LD-carboxypeptidase N-terminal" evidence="7">
    <location>
        <begin position="11"/>
        <end position="132"/>
    </location>
</feature>
<dbReference type="SUPFAM" id="SSF52317">
    <property type="entry name" value="Class I glutamine amidotransferase-like"/>
    <property type="match status" value="1"/>
</dbReference>
<dbReference type="PIRSF" id="PIRSF028757">
    <property type="entry name" value="LD-carboxypeptidase"/>
    <property type="match status" value="1"/>
</dbReference>
<comment type="similarity">
    <text evidence="1">Belongs to the peptidase S66 family.</text>
</comment>
<evidence type="ECO:0000256" key="5">
    <source>
        <dbReference type="ARBA" id="ARBA00022825"/>
    </source>
</evidence>
<dbReference type="GO" id="GO:0008236">
    <property type="term" value="F:serine-type peptidase activity"/>
    <property type="evidence" value="ECO:0007669"/>
    <property type="project" value="UniProtKB-KW"/>
</dbReference>
<sequence length="318" mass="35513">MNQTLKRGDTIAVISPSATIKDNPEAMALYNRGVDILNDMGLKVQYGQYASGKEYYKSGTAAERISDIEEAYKDSKVKAIFCTQGGDNSNELLSDIDWNIIKQNPKKLFGVSDITVLLNAIYAHTGETSYHGIDVIWGLGKNATEYTVNHLKDFLFTNYINYRHHPDYLQWKVIKPGKATGVCLGGCLPSFCLLLGTDSDPIRAVSKPFIFIIESIGESFSRIESYIAQIFQQPNFKKYCNGIIIGHFFMCKEEILENNRNVSDIILEYGKKYNFPVIEVGELGHAVENMIFPIGGQLTIEANNSNVVIAADLTTHIK</sequence>
<dbReference type="AlphaFoldDB" id="A0A1G1X5V3"/>
<feature type="active site" description="Charge relay system" evidence="6">
    <location>
        <position position="214"/>
    </location>
</feature>
<evidence type="ECO:0000256" key="6">
    <source>
        <dbReference type="PIRSR" id="PIRSR028757-1"/>
    </source>
</evidence>
<dbReference type="InterPro" id="IPR040921">
    <property type="entry name" value="Peptidase_S66C"/>
</dbReference>
<dbReference type="Pfam" id="PF17676">
    <property type="entry name" value="Peptidase_S66C"/>
    <property type="match status" value="1"/>
</dbReference>
<dbReference type="SUPFAM" id="SSF141986">
    <property type="entry name" value="LD-carboxypeptidase A C-terminal domain-like"/>
    <property type="match status" value="1"/>
</dbReference>
<evidence type="ECO:0000259" key="7">
    <source>
        <dbReference type="Pfam" id="PF02016"/>
    </source>
</evidence>
<dbReference type="GO" id="GO:0004180">
    <property type="term" value="F:carboxypeptidase activity"/>
    <property type="evidence" value="ECO:0007669"/>
    <property type="project" value="UniProtKB-KW"/>
</dbReference>
<evidence type="ECO:0000256" key="2">
    <source>
        <dbReference type="ARBA" id="ARBA00022645"/>
    </source>
</evidence>
<name>A0A1G1X5V3_9BACT</name>
<protein>
    <recommendedName>
        <fullName evidence="11">LD-carboxypeptidase</fullName>
    </recommendedName>
</protein>
<feature type="active site" description="Charge relay system" evidence="6">
    <location>
        <position position="285"/>
    </location>
</feature>
<evidence type="ECO:0000256" key="3">
    <source>
        <dbReference type="ARBA" id="ARBA00022670"/>
    </source>
</evidence>
<keyword evidence="4" id="KW-0378">Hydrolase</keyword>
<dbReference type="PANTHER" id="PTHR30237">
    <property type="entry name" value="MURAMOYLTETRAPEPTIDE CARBOXYPEPTIDASE"/>
    <property type="match status" value="1"/>
</dbReference>
<evidence type="ECO:0000313" key="9">
    <source>
        <dbReference type="EMBL" id="OGY35161.1"/>
    </source>
</evidence>
<keyword evidence="2" id="KW-0121">Carboxypeptidase</keyword>
<dbReference type="InterPro" id="IPR003507">
    <property type="entry name" value="S66_fam"/>
</dbReference>
<evidence type="ECO:0008006" key="11">
    <source>
        <dbReference type="Google" id="ProtNLM"/>
    </source>
</evidence>
<accession>A0A1G1X5V3</accession>
<feature type="active site" description="Nucleophile" evidence="6">
    <location>
        <position position="112"/>
    </location>
</feature>
<dbReference type="Pfam" id="PF02016">
    <property type="entry name" value="Peptidase_S66"/>
    <property type="match status" value="1"/>
</dbReference>
<reference evidence="9 10" key="1">
    <citation type="journal article" date="2016" name="Nat. Commun.">
        <title>Thousands of microbial genomes shed light on interconnected biogeochemical processes in an aquifer system.</title>
        <authorList>
            <person name="Anantharaman K."/>
            <person name="Brown C.T."/>
            <person name="Hug L.A."/>
            <person name="Sharon I."/>
            <person name="Castelle C.J."/>
            <person name="Probst A.J."/>
            <person name="Thomas B.C."/>
            <person name="Singh A."/>
            <person name="Wilkins M.J."/>
            <person name="Karaoz U."/>
            <person name="Brodie E.L."/>
            <person name="Williams K.H."/>
            <person name="Hubbard S.S."/>
            <person name="Banfield J.F."/>
        </authorList>
    </citation>
    <scope>NUCLEOTIDE SEQUENCE [LARGE SCALE GENOMIC DNA]</scope>
</reference>
<dbReference type="Gene3D" id="3.50.30.60">
    <property type="entry name" value="LD-carboxypeptidase A C-terminal domain-like"/>
    <property type="match status" value="1"/>
</dbReference>
<dbReference type="Gene3D" id="3.40.50.10740">
    <property type="entry name" value="Class I glutamine amidotransferase-like"/>
    <property type="match status" value="1"/>
</dbReference>
<organism evidence="9 10">
    <name type="scientific">Candidatus Andersenbacteria bacterium RIFCSPHIGHO2_12_FULL_45_11b</name>
    <dbReference type="NCBI Taxonomy" id="1797282"/>
    <lineage>
        <taxon>Bacteria</taxon>
        <taxon>Candidatus Anderseniibacteriota</taxon>
    </lineage>
</organism>
<dbReference type="InterPro" id="IPR027461">
    <property type="entry name" value="Carboxypeptidase_A_C_sf"/>
</dbReference>
<dbReference type="PANTHER" id="PTHR30237:SF2">
    <property type="entry name" value="MUREIN TETRAPEPTIDE CARBOXYPEPTIDASE"/>
    <property type="match status" value="1"/>
</dbReference>
<evidence type="ECO:0000313" key="10">
    <source>
        <dbReference type="Proteomes" id="UP000177941"/>
    </source>
</evidence>
<keyword evidence="5" id="KW-0720">Serine protease</keyword>
<gene>
    <name evidence="9" type="ORF">A3E36_00605</name>
</gene>
<dbReference type="InterPro" id="IPR040449">
    <property type="entry name" value="Peptidase_S66_N"/>
</dbReference>
<dbReference type="CDD" id="cd07025">
    <property type="entry name" value="Peptidase_S66"/>
    <property type="match status" value="1"/>
</dbReference>
<dbReference type="Proteomes" id="UP000177941">
    <property type="component" value="Unassembled WGS sequence"/>
</dbReference>
<proteinExistence type="inferred from homology"/>
<evidence type="ECO:0000259" key="8">
    <source>
        <dbReference type="Pfam" id="PF17676"/>
    </source>
</evidence>
<dbReference type="GO" id="GO:0006508">
    <property type="term" value="P:proteolysis"/>
    <property type="evidence" value="ECO:0007669"/>
    <property type="project" value="UniProtKB-KW"/>
</dbReference>
<evidence type="ECO:0000256" key="4">
    <source>
        <dbReference type="ARBA" id="ARBA00022801"/>
    </source>
</evidence>
<dbReference type="InterPro" id="IPR029062">
    <property type="entry name" value="Class_I_gatase-like"/>
</dbReference>
<comment type="caution">
    <text evidence="9">The sequence shown here is derived from an EMBL/GenBank/DDBJ whole genome shotgun (WGS) entry which is preliminary data.</text>
</comment>
<feature type="domain" description="LD-carboxypeptidase C-terminal" evidence="8">
    <location>
        <begin position="180"/>
        <end position="300"/>
    </location>
</feature>
<keyword evidence="3" id="KW-0645">Protease</keyword>